<comment type="caution">
    <text evidence="8">The sequence shown here is derived from an EMBL/GenBank/DDBJ whole genome shotgun (WGS) entry which is preliminary data.</text>
</comment>
<dbReference type="InterPro" id="IPR009100">
    <property type="entry name" value="AcylCoA_DH/oxidase_NM_dom_sf"/>
</dbReference>
<dbReference type="Pfam" id="PF00441">
    <property type="entry name" value="Acyl-CoA_dh_1"/>
    <property type="match status" value="1"/>
</dbReference>
<dbReference type="RefSeq" id="WP_265995782.1">
    <property type="nucleotide sequence ID" value="NZ_JAPJDN010000004.1"/>
</dbReference>
<dbReference type="InterPro" id="IPR036250">
    <property type="entry name" value="AcylCo_DH-like_C"/>
</dbReference>
<comment type="cofactor">
    <cofactor evidence="1">
        <name>FAD</name>
        <dbReference type="ChEBI" id="CHEBI:57692"/>
    </cofactor>
</comment>
<evidence type="ECO:0000256" key="5">
    <source>
        <dbReference type="ARBA" id="ARBA00023002"/>
    </source>
</evidence>
<evidence type="ECO:0000256" key="3">
    <source>
        <dbReference type="ARBA" id="ARBA00022630"/>
    </source>
</evidence>
<keyword evidence="3" id="KW-0285">Flavoprotein</keyword>
<dbReference type="Gene3D" id="1.20.140.10">
    <property type="entry name" value="Butyryl-CoA Dehydrogenase, subunit A, domain 3"/>
    <property type="match status" value="1"/>
</dbReference>
<evidence type="ECO:0000256" key="2">
    <source>
        <dbReference type="ARBA" id="ARBA00009347"/>
    </source>
</evidence>
<organism evidence="8 9">
    <name type="scientific">Mycobacterium pinniadriaticum</name>
    <dbReference type="NCBI Taxonomy" id="2994102"/>
    <lineage>
        <taxon>Bacteria</taxon>
        <taxon>Bacillati</taxon>
        <taxon>Actinomycetota</taxon>
        <taxon>Actinomycetes</taxon>
        <taxon>Mycobacteriales</taxon>
        <taxon>Mycobacteriaceae</taxon>
        <taxon>Mycobacterium</taxon>
    </lineage>
</organism>
<proteinExistence type="inferred from homology"/>
<keyword evidence="5" id="KW-0560">Oxidoreductase</keyword>
<dbReference type="CDD" id="cd00567">
    <property type="entry name" value="ACAD"/>
    <property type="match status" value="1"/>
</dbReference>
<evidence type="ECO:0000313" key="9">
    <source>
        <dbReference type="Proteomes" id="UP001300745"/>
    </source>
</evidence>
<dbReference type="InterPro" id="IPR037069">
    <property type="entry name" value="AcylCoA_DH/ox_N_sf"/>
</dbReference>
<dbReference type="InterPro" id="IPR009075">
    <property type="entry name" value="AcylCo_DH/oxidase_C"/>
</dbReference>
<feature type="domain" description="Acyl-CoA dehydrogenase/oxidase N-terminal" evidence="7">
    <location>
        <begin position="7"/>
        <end position="118"/>
    </location>
</feature>
<evidence type="ECO:0000256" key="1">
    <source>
        <dbReference type="ARBA" id="ARBA00001974"/>
    </source>
</evidence>
<dbReference type="Pfam" id="PF02771">
    <property type="entry name" value="Acyl-CoA_dh_N"/>
    <property type="match status" value="1"/>
</dbReference>
<dbReference type="PANTHER" id="PTHR43884:SF20">
    <property type="entry name" value="ACYL-COA DEHYDROGENASE FADE28"/>
    <property type="match status" value="1"/>
</dbReference>
<protein>
    <submittedName>
        <fullName evidence="8">Acyl-CoA/acyl-ACP dehydrogenase</fullName>
    </submittedName>
</protein>
<dbReference type="Gene3D" id="2.40.110.10">
    <property type="entry name" value="Butyryl-CoA Dehydrogenase, subunit A, domain 2"/>
    <property type="match status" value="1"/>
</dbReference>
<dbReference type="Gene3D" id="1.10.540.10">
    <property type="entry name" value="Acyl-CoA dehydrogenase/oxidase, N-terminal domain"/>
    <property type="match status" value="1"/>
</dbReference>
<dbReference type="SUPFAM" id="SSF47203">
    <property type="entry name" value="Acyl-CoA dehydrogenase C-terminal domain-like"/>
    <property type="match status" value="1"/>
</dbReference>
<feature type="domain" description="Acyl-CoA dehydrogenase/oxidase C-terminal" evidence="6">
    <location>
        <begin position="220"/>
        <end position="369"/>
    </location>
</feature>
<evidence type="ECO:0000259" key="7">
    <source>
        <dbReference type="Pfam" id="PF02771"/>
    </source>
</evidence>
<sequence>MVAQLSHDQQSLRELAREFLARRADDTLIRSVMDTPTGFDQPLWDEFAGLGLCGLAVPARYGGVDCGPAEVAIVMGELGRRLVPMPYFSTVGLAQNVLLHSDDDAACERLLPLLATGQRRATVALVEPAWNWDPMAIRTTASPLGEGWCLTGAKTFVVDGATADSILVAARGPDGIGIYEVDGTAPGLTRAALTTIDHTRRLGRVEMDATPARAIGRADAGLAILRQALTVANVYLAAESVGGTEHVLDSSVEYAKNRVQFGRPIGSFQAVKHKCSDMYLDLETSRATVEHAIRTLGSDGVGDCTEAAALCAAFCHDAFLRCAGENIQIHGGIGFTWEHEAHLYYKRAQANCALLGDDVTHRRALATSLGLPV</sequence>
<name>A0ABT3SBG2_9MYCO</name>
<evidence type="ECO:0000313" key="8">
    <source>
        <dbReference type="EMBL" id="MCX2936463.1"/>
    </source>
</evidence>
<keyword evidence="9" id="KW-1185">Reference proteome</keyword>
<evidence type="ECO:0000256" key="4">
    <source>
        <dbReference type="ARBA" id="ARBA00022827"/>
    </source>
</evidence>
<dbReference type="InterPro" id="IPR046373">
    <property type="entry name" value="Acyl-CoA_Oxase/DH_mid-dom_sf"/>
</dbReference>
<dbReference type="SUPFAM" id="SSF56645">
    <property type="entry name" value="Acyl-CoA dehydrogenase NM domain-like"/>
    <property type="match status" value="1"/>
</dbReference>
<keyword evidence="4" id="KW-0274">FAD</keyword>
<comment type="similarity">
    <text evidence="2">Belongs to the acyl-CoA dehydrogenase family.</text>
</comment>
<accession>A0ABT3SBG2</accession>
<reference evidence="8 9" key="1">
    <citation type="submission" date="2022-11" db="EMBL/GenBank/DDBJ databases">
        <title>Mycobacterium sp. nov.</title>
        <authorList>
            <person name="Papic B."/>
            <person name="Spicic S."/>
            <person name="Duvnjak S."/>
        </authorList>
    </citation>
    <scope>NUCLEOTIDE SEQUENCE [LARGE SCALE GENOMIC DNA]</scope>
    <source>
        <strain evidence="8 9">CVI_P4</strain>
    </source>
</reference>
<dbReference type="EMBL" id="JAPJDO010000004">
    <property type="protein sequence ID" value="MCX2936463.1"/>
    <property type="molecule type" value="Genomic_DNA"/>
</dbReference>
<dbReference type="InterPro" id="IPR013786">
    <property type="entry name" value="AcylCoA_DH/ox_N"/>
</dbReference>
<evidence type="ECO:0000259" key="6">
    <source>
        <dbReference type="Pfam" id="PF00441"/>
    </source>
</evidence>
<gene>
    <name evidence="8" type="ORF">ORI27_07125</name>
</gene>
<dbReference type="Proteomes" id="UP001300745">
    <property type="component" value="Unassembled WGS sequence"/>
</dbReference>
<dbReference type="PANTHER" id="PTHR43884">
    <property type="entry name" value="ACYL-COA DEHYDROGENASE"/>
    <property type="match status" value="1"/>
</dbReference>